<proteinExistence type="inferred from homology"/>
<dbReference type="Gene3D" id="3.30.420.40">
    <property type="match status" value="2"/>
</dbReference>
<dbReference type="GO" id="GO:0009254">
    <property type="term" value="P:peptidoglycan turnover"/>
    <property type="evidence" value="ECO:0007669"/>
    <property type="project" value="UniProtKB-UniRule"/>
</dbReference>
<comment type="catalytic activity">
    <reaction evidence="2">
        <text>1,6-anhydro-N-acetyl-beta-muramate + ATP + H2O = N-acetyl-D-muramate 6-phosphate + ADP + H(+)</text>
        <dbReference type="Rhea" id="RHEA:24952"/>
        <dbReference type="ChEBI" id="CHEBI:15377"/>
        <dbReference type="ChEBI" id="CHEBI:15378"/>
        <dbReference type="ChEBI" id="CHEBI:30616"/>
        <dbReference type="ChEBI" id="CHEBI:58690"/>
        <dbReference type="ChEBI" id="CHEBI:58722"/>
        <dbReference type="ChEBI" id="CHEBI:456216"/>
        <dbReference type="EC" id="2.7.1.170"/>
    </reaction>
</comment>
<dbReference type="NCBIfam" id="NF007141">
    <property type="entry name" value="PRK09585.1-5"/>
    <property type="match status" value="1"/>
</dbReference>
<dbReference type="HAMAP" id="MF_01270">
    <property type="entry name" value="AnhMurNAc_kinase"/>
    <property type="match status" value="1"/>
</dbReference>
<dbReference type="KEGG" id="suam:BOO69_10145"/>
<keyword evidence="2" id="KW-0067">ATP-binding</keyword>
<dbReference type="InterPro" id="IPR043129">
    <property type="entry name" value="ATPase_NBD"/>
</dbReference>
<dbReference type="Proteomes" id="UP000181897">
    <property type="component" value="Chromosome"/>
</dbReference>
<dbReference type="STRING" id="1917485.BOO69_10145"/>
<dbReference type="SUPFAM" id="SSF53067">
    <property type="entry name" value="Actin-like ATPase domain"/>
    <property type="match status" value="1"/>
</dbReference>
<accession>A0A1J0WHC3</accession>
<comment type="pathway">
    <text evidence="2">Cell wall biogenesis; peptidoglycan recycling.</text>
</comment>
<evidence type="ECO:0000313" key="4">
    <source>
        <dbReference type="Proteomes" id="UP000181897"/>
    </source>
</evidence>
<dbReference type="GO" id="GO:0006040">
    <property type="term" value="P:amino sugar metabolic process"/>
    <property type="evidence" value="ECO:0007669"/>
    <property type="project" value="InterPro"/>
</dbReference>
<comment type="similarity">
    <text evidence="2">Belongs to the anhydro-N-acetylmuramic acid kinase family.</text>
</comment>
<keyword evidence="2" id="KW-0547">Nucleotide-binding</keyword>
<dbReference type="EMBL" id="CP018076">
    <property type="protein sequence ID" value="APE43733.1"/>
    <property type="molecule type" value="Genomic_DNA"/>
</dbReference>
<evidence type="ECO:0000256" key="1">
    <source>
        <dbReference type="ARBA" id="ARBA00023277"/>
    </source>
</evidence>
<keyword evidence="2 3" id="KW-0418">Kinase</keyword>
<keyword evidence="4" id="KW-1185">Reference proteome</keyword>
<feature type="binding site" evidence="2">
    <location>
        <begin position="19"/>
        <end position="26"/>
    </location>
    <ligand>
        <name>ATP</name>
        <dbReference type="ChEBI" id="CHEBI:30616"/>
    </ligand>
</feature>
<dbReference type="InterPro" id="IPR005338">
    <property type="entry name" value="Anhydro_N_Ac-Mur_kinase"/>
</dbReference>
<protein>
    <recommendedName>
        <fullName evidence="2">Anhydro-N-acetylmuramic acid kinase</fullName>
        <ecNumber evidence="2">2.7.1.170</ecNumber>
    </recommendedName>
    <alternativeName>
        <fullName evidence="2">AnhMurNAc kinase</fullName>
    </alternativeName>
</protein>
<evidence type="ECO:0000313" key="3">
    <source>
        <dbReference type="EMBL" id="APE43733.1"/>
    </source>
</evidence>
<evidence type="ECO:0000256" key="2">
    <source>
        <dbReference type="HAMAP-Rule" id="MF_01270"/>
    </source>
</evidence>
<dbReference type="GO" id="GO:0016773">
    <property type="term" value="F:phosphotransferase activity, alcohol group as acceptor"/>
    <property type="evidence" value="ECO:0007669"/>
    <property type="project" value="UniProtKB-UniRule"/>
</dbReference>
<dbReference type="UniPathway" id="UPA00544"/>
<dbReference type="Pfam" id="PF03702">
    <property type="entry name" value="AnmK"/>
    <property type="match status" value="1"/>
</dbReference>
<keyword evidence="2" id="KW-0808">Transferase</keyword>
<dbReference type="OrthoDB" id="9763949at2"/>
<name>A0A1J0WHC3_9RHOB</name>
<keyword evidence="1 2" id="KW-0119">Carbohydrate metabolism</keyword>
<comment type="function">
    <text evidence="2">Catalyzes the specific phosphorylation of 1,6-anhydro-N-acetylmuramic acid (anhMurNAc) with the simultaneous cleavage of the 1,6-anhydro ring, generating MurNAc-6-P. Is required for the utilization of anhMurNAc either imported from the medium or derived from its own cell wall murein, and thus plays a role in cell wall recycling.</text>
</comment>
<dbReference type="GO" id="GO:0097175">
    <property type="term" value="P:1,6-anhydro-N-acetyl-beta-muramic acid catabolic process"/>
    <property type="evidence" value="ECO:0007669"/>
    <property type="project" value="UniProtKB-UniRule"/>
</dbReference>
<sequence>MGRAIGKTGVVTALGAMSGTSLDGVDAALLRTDGRQITEFGKSGYRAYTAAERRTIAAGFGKWHGPEVEAAARVVEDAHRALLGDFEGVDLIGFHGQTLAHAPRTHGTLQVGDGAALARDLGVPVVWDFRSADVHLGGEGAPLAPFFHHACARHAGIEGPVGFLNLGGVGNLTWVDPAIDAPEAEGALLAFDTGPANAPLNDLVQARLGMDFDDGGRLARRGTVETGALELFLAEPYFARMPPKSLDRNDFAEMVALVSELSDADAAATLTAMCAAGVAEAMQHCPRPPERVLVTGGGRHNPVLMQMLGVSLDCPVAAVEEVGLDGDMLEAQAFAFLAVRVARGLPTSCPGTTGVRAAVGGGTVSLPGGADPA</sequence>
<gene>
    <name evidence="2" type="primary">anmK</name>
    <name evidence="3" type="ORF">BOO69_10145</name>
</gene>
<dbReference type="AlphaFoldDB" id="A0A1J0WHC3"/>
<organism evidence="3 4">
    <name type="scientific">Sulfitobacter alexandrii</name>
    <dbReference type="NCBI Taxonomy" id="1917485"/>
    <lineage>
        <taxon>Bacteria</taxon>
        <taxon>Pseudomonadati</taxon>
        <taxon>Pseudomonadota</taxon>
        <taxon>Alphaproteobacteria</taxon>
        <taxon>Rhodobacterales</taxon>
        <taxon>Roseobacteraceae</taxon>
        <taxon>Sulfitobacter</taxon>
    </lineage>
</organism>
<reference evidence="3 4" key="1">
    <citation type="submission" date="2016-11" db="EMBL/GenBank/DDBJ databases">
        <title>Complete genome sequence of Sulfitobacter sp. AM1-D1, a toxic bacteria associated with marine dinoflagellate Alexandrium minutum in East China Sea.</title>
        <authorList>
            <person name="Yang Q."/>
            <person name="Zhang X."/>
            <person name="Tian X."/>
        </authorList>
    </citation>
    <scope>NUCLEOTIDE SEQUENCE [LARGE SCALE GENOMIC DNA]</scope>
    <source>
        <strain evidence="3 4">AM1-D1</strain>
    </source>
</reference>
<dbReference type="PANTHER" id="PTHR30605:SF0">
    <property type="entry name" value="ANHYDRO-N-ACETYLMURAMIC ACID KINASE"/>
    <property type="match status" value="1"/>
</dbReference>
<dbReference type="GO" id="GO:0005524">
    <property type="term" value="F:ATP binding"/>
    <property type="evidence" value="ECO:0007669"/>
    <property type="project" value="UniProtKB-UniRule"/>
</dbReference>
<dbReference type="GO" id="GO:0016301">
    <property type="term" value="F:kinase activity"/>
    <property type="evidence" value="ECO:0007669"/>
    <property type="project" value="UniProtKB-KW"/>
</dbReference>
<dbReference type="UniPathway" id="UPA00343"/>
<dbReference type="PANTHER" id="PTHR30605">
    <property type="entry name" value="ANHYDRO-N-ACETYLMURAMIC ACID KINASE"/>
    <property type="match status" value="1"/>
</dbReference>
<comment type="pathway">
    <text evidence="2">Amino-sugar metabolism; 1,6-anhydro-N-acetylmuramate degradation.</text>
</comment>
<dbReference type="EC" id="2.7.1.170" evidence="2"/>
<dbReference type="RefSeq" id="WP_071972069.1">
    <property type="nucleotide sequence ID" value="NZ_CP018076.1"/>
</dbReference>